<evidence type="ECO:0000313" key="2">
    <source>
        <dbReference type="EMBL" id="HFW33040.1"/>
    </source>
</evidence>
<feature type="domain" description="SCP2" evidence="1">
    <location>
        <begin position="15"/>
        <end position="108"/>
    </location>
</feature>
<dbReference type="Pfam" id="PF02036">
    <property type="entry name" value="SCP2"/>
    <property type="match status" value="1"/>
</dbReference>
<dbReference type="Gene3D" id="3.30.1050.10">
    <property type="entry name" value="SCP2 sterol-binding domain"/>
    <property type="match status" value="1"/>
</dbReference>
<comment type="caution">
    <text evidence="2">The sequence shown here is derived from an EMBL/GenBank/DDBJ whole genome shotgun (WGS) entry which is preliminary data.</text>
</comment>
<dbReference type="SUPFAM" id="SSF55718">
    <property type="entry name" value="SCP-like"/>
    <property type="match status" value="1"/>
</dbReference>
<dbReference type="AlphaFoldDB" id="A0A7C3REF0"/>
<dbReference type="EMBL" id="DTLB01000051">
    <property type="protein sequence ID" value="HFW33040.1"/>
    <property type="molecule type" value="Genomic_DNA"/>
</dbReference>
<protein>
    <submittedName>
        <fullName evidence="2">Sterol carrier protein</fullName>
    </submittedName>
</protein>
<organism evidence="2">
    <name type="scientific">Archaeoglobus fulgidus</name>
    <dbReference type="NCBI Taxonomy" id="2234"/>
    <lineage>
        <taxon>Archaea</taxon>
        <taxon>Methanobacteriati</taxon>
        <taxon>Methanobacteriota</taxon>
        <taxon>Archaeoglobi</taxon>
        <taxon>Archaeoglobales</taxon>
        <taxon>Archaeoglobaceae</taxon>
        <taxon>Archaeoglobus</taxon>
    </lineage>
</organism>
<name>A0A7C3REF0_ARCFL</name>
<accession>A0A7C3REF0</accession>
<dbReference type="InterPro" id="IPR036527">
    <property type="entry name" value="SCP2_sterol-bd_dom_sf"/>
</dbReference>
<sequence length="116" mass="13262">MSEAKEVIKKMCDIQNGDPEMQKAMGGWTGVVQYVLDGEEFYVEYMPDGKCEFKEGKHPSPKFTIVAKPDFWLNVLRGKEDPVASFMMGKYKIQGNIMESQKLGAILKKFRGKYQL</sequence>
<dbReference type="InterPro" id="IPR003033">
    <property type="entry name" value="SCP2_sterol-bd_dom"/>
</dbReference>
<gene>
    <name evidence="2" type="ORF">ENW66_08875</name>
</gene>
<reference evidence="2" key="1">
    <citation type="journal article" date="2020" name="mSystems">
        <title>Genome- and Community-Level Interaction Insights into Carbon Utilization and Element Cycling Functions of Hydrothermarchaeota in Hydrothermal Sediment.</title>
        <authorList>
            <person name="Zhou Z."/>
            <person name="Liu Y."/>
            <person name="Xu W."/>
            <person name="Pan J."/>
            <person name="Luo Z.H."/>
            <person name="Li M."/>
        </authorList>
    </citation>
    <scope>NUCLEOTIDE SEQUENCE [LARGE SCALE GENOMIC DNA]</scope>
    <source>
        <strain evidence="2">SpSt-87</strain>
    </source>
</reference>
<proteinExistence type="predicted"/>
<evidence type="ECO:0000259" key="1">
    <source>
        <dbReference type="Pfam" id="PF02036"/>
    </source>
</evidence>